<organism evidence="2 3">
    <name type="scientific">Rubellimicrobium mesophilum DSM 19309</name>
    <dbReference type="NCBI Taxonomy" id="442562"/>
    <lineage>
        <taxon>Bacteria</taxon>
        <taxon>Pseudomonadati</taxon>
        <taxon>Pseudomonadota</taxon>
        <taxon>Alphaproteobacteria</taxon>
        <taxon>Rhodobacterales</taxon>
        <taxon>Roseobacteraceae</taxon>
        <taxon>Rubellimicrobium</taxon>
    </lineage>
</organism>
<dbReference type="PANTHER" id="PTHR36840">
    <property type="entry name" value="BLL5714 PROTEIN"/>
    <property type="match status" value="1"/>
</dbReference>
<keyword evidence="1" id="KW-1133">Transmembrane helix</keyword>
<evidence type="ECO:0000256" key="1">
    <source>
        <dbReference type="SAM" id="Phobius"/>
    </source>
</evidence>
<feature type="transmembrane region" description="Helical" evidence="1">
    <location>
        <begin position="236"/>
        <end position="258"/>
    </location>
</feature>
<proteinExistence type="predicted"/>
<dbReference type="Pfam" id="PF06772">
    <property type="entry name" value="LtrA"/>
    <property type="match status" value="1"/>
</dbReference>
<feature type="transmembrane region" description="Helical" evidence="1">
    <location>
        <begin position="208"/>
        <end position="230"/>
    </location>
</feature>
<feature type="transmembrane region" description="Helical" evidence="1">
    <location>
        <begin position="279"/>
        <end position="298"/>
    </location>
</feature>
<keyword evidence="3" id="KW-1185">Reference proteome</keyword>
<dbReference type="EMBL" id="AOSK01000122">
    <property type="protein sequence ID" value="EYD74089.1"/>
    <property type="molecule type" value="Genomic_DNA"/>
</dbReference>
<dbReference type="STRING" id="442562.Rumeso_04342"/>
<dbReference type="PANTHER" id="PTHR36840:SF1">
    <property type="entry name" value="BLL5714 PROTEIN"/>
    <property type="match status" value="1"/>
</dbReference>
<dbReference type="HOGENOM" id="CLU_045667_2_1_5"/>
<comment type="caution">
    <text evidence="2">The sequence shown here is derived from an EMBL/GenBank/DDBJ whole genome shotgun (WGS) entry which is preliminary data.</text>
</comment>
<gene>
    <name evidence="2" type="ORF">Rumeso_04342</name>
</gene>
<feature type="transmembrane region" description="Helical" evidence="1">
    <location>
        <begin position="112"/>
        <end position="132"/>
    </location>
</feature>
<keyword evidence="1" id="KW-0812">Transmembrane</keyword>
<dbReference type="InterPro" id="IPR010640">
    <property type="entry name" value="Low_temperature_requirement_A"/>
</dbReference>
<accession>A0A017HK08</accession>
<feature type="transmembrane region" description="Helical" evidence="1">
    <location>
        <begin position="56"/>
        <end position="74"/>
    </location>
</feature>
<sequence>MAGQVPGRGYLRDRDDEDSAEVSFVELFFDLVFVFAVTQLAAYLGEHFTPEGLLRAWVLFLMLWWLWINTSWATNRLDHDRGVVRGIIFAMMAAGLMVSVSIPMAFESRGLAVAIAYVAMQLGRSLFMVWALRRHGEERQSRTFLRVALWFAISGALWIGGGLAEGDARVLLWALALVVDLVVPWLGFRLPGLGASSASEWDVEGEHLAERCGLFIILALGETLLVTGARMETLEWSAVTLAAFGVSLLGTLAMWWIYFDVGVHHGSKAIGRTDDPGRLARFAYTYVHLPIVAGIVGAAVGDKFLLAHPGEPATPKEALVILGGPALFLLGNYLFKNATSRRWPLSHVVGLALLGAATLALSMLTILGLAATAVVILVLVAILERILLRSRAAARSGVN</sequence>
<feature type="transmembrane region" description="Helical" evidence="1">
    <location>
        <begin position="21"/>
        <end position="44"/>
    </location>
</feature>
<feature type="transmembrane region" description="Helical" evidence="1">
    <location>
        <begin position="86"/>
        <end position="106"/>
    </location>
</feature>
<feature type="transmembrane region" description="Helical" evidence="1">
    <location>
        <begin position="347"/>
        <end position="364"/>
    </location>
</feature>
<reference evidence="2 3" key="1">
    <citation type="submission" date="2013-02" db="EMBL/GenBank/DDBJ databases">
        <authorList>
            <person name="Fiebig A."/>
            <person name="Goeker M."/>
            <person name="Klenk H.-P.P."/>
        </authorList>
    </citation>
    <scope>NUCLEOTIDE SEQUENCE [LARGE SCALE GENOMIC DNA]</scope>
    <source>
        <strain evidence="2 3">DSM 19309</strain>
    </source>
</reference>
<dbReference type="PATRIC" id="fig|442562.3.peg.4274"/>
<dbReference type="OrthoDB" id="5520804at2"/>
<name>A0A017HK08_9RHOB</name>
<feature type="transmembrane region" description="Helical" evidence="1">
    <location>
        <begin position="370"/>
        <end position="388"/>
    </location>
</feature>
<feature type="transmembrane region" description="Helical" evidence="1">
    <location>
        <begin position="170"/>
        <end position="188"/>
    </location>
</feature>
<keyword evidence="1" id="KW-0472">Membrane</keyword>
<feature type="transmembrane region" description="Helical" evidence="1">
    <location>
        <begin position="318"/>
        <end position="335"/>
    </location>
</feature>
<evidence type="ECO:0000313" key="2">
    <source>
        <dbReference type="EMBL" id="EYD74089.1"/>
    </source>
</evidence>
<protein>
    <submittedName>
        <fullName evidence="2">Low temperature requirement A</fullName>
    </submittedName>
</protein>
<feature type="transmembrane region" description="Helical" evidence="1">
    <location>
        <begin position="144"/>
        <end position="164"/>
    </location>
</feature>
<dbReference type="Proteomes" id="UP000019666">
    <property type="component" value="Unassembled WGS sequence"/>
</dbReference>
<evidence type="ECO:0000313" key="3">
    <source>
        <dbReference type="Proteomes" id="UP000019666"/>
    </source>
</evidence>
<dbReference type="AlphaFoldDB" id="A0A017HK08"/>
<dbReference type="RefSeq" id="WP_037281561.1">
    <property type="nucleotide sequence ID" value="NZ_KK088591.1"/>
</dbReference>